<dbReference type="AlphaFoldDB" id="A0ABD3TA87"/>
<keyword evidence="2" id="KW-1185">Reference proteome</keyword>
<protein>
    <submittedName>
        <fullName evidence="1">Uncharacterized protein</fullName>
    </submittedName>
</protein>
<gene>
    <name evidence="1" type="ORF">ACJIZ3_008191</name>
</gene>
<sequence>MLVVEVSCKSTLVVAVSCKSTLVEVVTCTSTLVVEVSCKSTLVVVVTCRNMFSYLWLHLFLVGEKLREAVFVMKNKEMAKALI</sequence>
<evidence type="ECO:0000313" key="2">
    <source>
        <dbReference type="Proteomes" id="UP001634393"/>
    </source>
</evidence>
<dbReference type="Proteomes" id="UP001634393">
    <property type="component" value="Unassembled WGS sequence"/>
</dbReference>
<name>A0ABD3TA87_9LAMI</name>
<evidence type="ECO:0000313" key="1">
    <source>
        <dbReference type="EMBL" id="KAL3833455.1"/>
    </source>
</evidence>
<comment type="caution">
    <text evidence="1">The sequence shown here is derived from an EMBL/GenBank/DDBJ whole genome shotgun (WGS) entry which is preliminary data.</text>
</comment>
<dbReference type="EMBL" id="JBJXBP010000004">
    <property type="protein sequence ID" value="KAL3833455.1"/>
    <property type="molecule type" value="Genomic_DNA"/>
</dbReference>
<proteinExistence type="predicted"/>
<organism evidence="1 2">
    <name type="scientific">Penstemon smallii</name>
    <dbReference type="NCBI Taxonomy" id="265156"/>
    <lineage>
        <taxon>Eukaryota</taxon>
        <taxon>Viridiplantae</taxon>
        <taxon>Streptophyta</taxon>
        <taxon>Embryophyta</taxon>
        <taxon>Tracheophyta</taxon>
        <taxon>Spermatophyta</taxon>
        <taxon>Magnoliopsida</taxon>
        <taxon>eudicotyledons</taxon>
        <taxon>Gunneridae</taxon>
        <taxon>Pentapetalae</taxon>
        <taxon>asterids</taxon>
        <taxon>lamiids</taxon>
        <taxon>Lamiales</taxon>
        <taxon>Plantaginaceae</taxon>
        <taxon>Cheloneae</taxon>
        <taxon>Penstemon</taxon>
    </lineage>
</organism>
<accession>A0ABD3TA87</accession>
<reference evidence="1 2" key="1">
    <citation type="submission" date="2024-12" db="EMBL/GenBank/DDBJ databases">
        <title>The unique morphological basis and parallel evolutionary history of personate flowers in Penstemon.</title>
        <authorList>
            <person name="Depatie T.H."/>
            <person name="Wessinger C.A."/>
        </authorList>
    </citation>
    <scope>NUCLEOTIDE SEQUENCE [LARGE SCALE GENOMIC DNA]</scope>
    <source>
        <strain evidence="1">WTNN_2</strain>
        <tissue evidence="1">Leaf</tissue>
    </source>
</reference>